<dbReference type="GO" id="GO:0051082">
    <property type="term" value="F:unfolded protein binding"/>
    <property type="evidence" value="ECO:0007669"/>
    <property type="project" value="InterPro"/>
</dbReference>
<dbReference type="SUPFAM" id="SSF49493">
    <property type="entry name" value="HSP40/DnaJ peptide-binding domain"/>
    <property type="match status" value="2"/>
</dbReference>
<sequence>MSHYDTLGVTKDATEDDIKKAYRKLALKYHPDKENGNKEKFQEIGRAYEILSDKSKRNEYDGHSNTFPFFNPFAAQPPQKKPDSHYNVYITLDDVFNGLQKKLKLTREKPCSHCIRHCGACDGNGITVQIIQIGMMQQRIERHCHQCGTKGILNVNPNCNSCNRKGTITDCDIVTIDIPIGVNNGKTYVFNGWGPQAFRKNELSGNFVAIINVKDHKDFKRVQNDLSYTATLTLKESLVGKLIAIPYFGENIELNTKGFGIVNPNVQYTLFNKGLRDPTGKYGHMHIKFNIIYPNKNLSEEDRLKIFSIDLD</sequence>
<evidence type="ECO:0000313" key="2">
    <source>
        <dbReference type="EMBL" id="QHT22314.1"/>
    </source>
</evidence>
<dbReference type="AlphaFoldDB" id="A0A6C0DZU7"/>
<dbReference type="Pfam" id="PF01556">
    <property type="entry name" value="DnaJ_C"/>
    <property type="match status" value="1"/>
</dbReference>
<dbReference type="Gene3D" id="2.10.230.10">
    <property type="entry name" value="Heat shock protein DnaJ, cysteine-rich domain"/>
    <property type="match status" value="1"/>
</dbReference>
<dbReference type="Pfam" id="PF00226">
    <property type="entry name" value="DnaJ"/>
    <property type="match status" value="1"/>
</dbReference>
<dbReference type="GO" id="GO:0030544">
    <property type="term" value="F:Hsp70 protein binding"/>
    <property type="evidence" value="ECO:0007669"/>
    <property type="project" value="InterPro"/>
</dbReference>
<dbReference type="InterPro" id="IPR036410">
    <property type="entry name" value="HSP_DnaJ_Cys-rich_dom_sf"/>
</dbReference>
<dbReference type="InterPro" id="IPR001623">
    <property type="entry name" value="DnaJ_domain"/>
</dbReference>
<dbReference type="PROSITE" id="PS00636">
    <property type="entry name" value="DNAJ_1"/>
    <property type="match status" value="1"/>
</dbReference>
<proteinExistence type="predicted"/>
<name>A0A6C0DZU7_9ZZZZ</name>
<organism evidence="2">
    <name type="scientific">viral metagenome</name>
    <dbReference type="NCBI Taxonomy" id="1070528"/>
    <lineage>
        <taxon>unclassified sequences</taxon>
        <taxon>metagenomes</taxon>
        <taxon>organismal metagenomes</taxon>
    </lineage>
</organism>
<dbReference type="PANTHER" id="PTHR43888">
    <property type="entry name" value="DNAJ-LIKE-2, ISOFORM A-RELATED"/>
    <property type="match status" value="1"/>
</dbReference>
<feature type="domain" description="J" evidence="1">
    <location>
        <begin position="2"/>
        <end position="64"/>
    </location>
</feature>
<dbReference type="PROSITE" id="PS50076">
    <property type="entry name" value="DNAJ_2"/>
    <property type="match status" value="1"/>
</dbReference>
<dbReference type="InterPro" id="IPR044713">
    <property type="entry name" value="DNJA1/2-like"/>
</dbReference>
<reference evidence="2" key="1">
    <citation type="journal article" date="2020" name="Nature">
        <title>Giant virus diversity and host interactions through global metagenomics.</title>
        <authorList>
            <person name="Schulz F."/>
            <person name="Roux S."/>
            <person name="Paez-Espino D."/>
            <person name="Jungbluth S."/>
            <person name="Walsh D.A."/>
            <person name="Denef V.J."/>
            <person name="McMahon K.D."/>
            <person name="Konstantinidis K.T."/>
            <person name="Eloe-Fadrosh E.A."/>
            <person name="Kyrpides N.C."/>
            <person name="Woyke T."/>
        </authorList>
    </citation>
    <scope>NUCLEOTIDE SEQUENCE</scope>
    <source>
        <strain evidence="2">GVMAG-M-3300023179-107</strain>
    </source>
</reference>
<protein>
    <recommendedName>
        <fullName evidence="1">J domain-containing protein</fullName>
    </recommendedName>
</protein>
<dbReference type="SMART" id="SM00271">
    <property type="entry name" value="DnaJ"/>
    <property type="match status" value="1"/>
</dbReference>
<dbReference type="Gene3D" id="2.60.260.20">
    <property type="entry name" value="Urease metallochaperone UreE, N-terminal domain"/>
    <property type="match status" value="2"/>
</dbReference>
<dbReference type="InterPro" id="IPR002939">
    <property type="entry name" value="DnaJ_C"/>
</dbReference>
<dbReference type="SUPFAM" id="SSF46565">
    <property type="entry name" value="Chaperone J-domain"/>
    <property type="match status" value="1"/>
</dbReference>
<dbReference type="InterPro" id="IPR018253">
    <property type="entry name" value="DnaJ_domain_CS"/>
</dbReference>
<dbReference type="PRINTS" id="PR00625">
    <property type="entry name" value="JDOMAIN"/>
</dbReference>
<dbReference type="GO" id="GO:0006457">
    <property type="term" value="P:protein folding"/>
    <property type="evidence" value="ECO:0007669"/>
    <property type="project" value="InterPro"/>
</dbReference>
<evidence type="ECO:0000259" key="1">
    <source>
        <dbReference type="PROSITE" id="PS50076"/>
    </source>
</evidence>
<dbReference type="SUPFAM" id="SSF57938">
    <property type="entry name" value="DnaJ/Hsp40 cysteine-rich domain"/>
    <property type="match status" value="1"/>
</dbReference>
<dbReference type="Gene3D" id="1.10.287.110">
    <property type="entry name" value="DnaJ domain"/>
    <property type="match status" value="1"/>
</dbReference>
<dbReference type="InterPro" id="IPR036869">
    <property type="entry name" value="J_dom_sf"/>
</dbReference>
<dbReference type="EMBL" id="MN739708">
    <property type="protein sequence ID" value="QHT22314.1"/>
    <property type="molecule type" value="Genomic_DNA"/>
</dbReference>
<accession>A0A6C0DZU7</accession>
<dbReference type="InterPro" id="IPR008971">
    <property type="entry name" value="HSP40/DnaJ_pept-bd"/>
</dbReference>
<dbReference type="CDD" id="cd06257">
    <property type="entry name" value="DnaJ"/>
    <property type="match status" value="1"/>
</dbReference>